<feature type="domain" description="Inositol polyphosphate-related phosphatase" evidence="3">
    <location>
        <begin position="128"/>
        <end position="439"/>
    </location>
</feature>
<dbReference type="PaxDb" id="3880-AES81739"/>
<dbReference type="KEGG" id="mtr:11435243"/>
<organism evidence="4 6">
    <name type="scientific">Medicago truncatula</name>
    <name type="common">Barrel medic</name>
    <name type="synonym">Medicago tribuloides</name>
    <dbReference type="NCBI Taxonomy" id="3880"/>
    <lineage>
        <taxon>Eukaryota</taxon>
        <taxon>Viridiplantae</taxon>
        <taxon>Streptophyta</taxon>
        <taxon>Embryophyta</taxon>
        <taxon>Tracheophyta</taxon>
        <taxon>Spermatophyta</taxon>
        <taxon>Magnoliopsida</taxon>
        <taxon>eudicotyledons</taxon>
        <taxon>Gunneridae</taxon>
        <taxon>Pentapetalae</taxon>
        <taxon>rosids</taxon>
        <taxon>fabids</taxon>
        <taxon>Fabales</taxon>
        <taxon>Fabaceae</taxon>
        <taxon>Papilionoideae</taxon>
        <taxon>50 kb inversion clade</taxon>
        <taxon>NPAAA clade</taxon>
        <taxon>Hologalegina</taxon>
        <taxon>IRL clade</taxon>
        <taxon>Trifolieae</taxon>
        <taxon>Medicago</taxon>
    </lineage>
</organism>
<dbReference type="OMA" id="EDHMTRA"/>
<dbReference type="Gene3D" id="3.60.10.10">
    <property type="entry name" value="Endonuclease/exonuclease/phosphatase"/>
    <property type="match status" value="1"/>
</dbReference>
<dbReference type="GO" id="GO:0004445">
    <property type="term" value="F:inositol-polyphosphate 5-phosphatase activity"/>
    <property type="evidence" value="ECO:0007669"/>
    <property type="project" value="InterPro"/>
</dbReference>
<evidence type="ECO:0000313" key="4">
    <source>
        <dbReference type="EMBL" id="AES81739.1"/>
    </source>
</evidence>
<dbReference type="OrthoDB" id="62798at2759"/>
<evidence type="ECO:0000313" key="6">
    <source>
        <dbReference type="Proteomes" id="UP000002051"/>
    </source>
</evidence>
<gene>
    <name evidence="5" type="primary">11435243</name>
    <name evidence="4" type="ordered locus">MTR_7g100070</name>
</gene>
<dbReference type="GO" id="GO:0046856">
    <property type="term" value="P:phosphatidylinositol dephosphorylation"/>
    <property type="evidence" value="ECO:0000318"/>
    <property type="project" value="GO_Central"/>
</dbReference>
<dbReference type="STRING" id="3880.G7L0M4"/>
<dbReference type="InterPro" id="IPR036691">
    <property type="entry name" value="Endo/exonu/phosph_ase_sf"/>
</dbReference>
<dbReference type="InterPro" id="IPR000300">
    <property type="entry name" value="IPPc"/>
</dbReference>
<dbReference type="eggNOG" id="KOG0565">
    <property type="taxonomic scope" value="Eukaryota"/>
</dbReference>
<accession>G7L0M4</accession>
<evidence type="ECO:0000256" key="1">
    <source>
        <dbReference type="ARBA" id="ARBA00010768"/>
    </source>
</evidence>
<dbReference type="SMART" id="SM00128">
    <property type="entry name" value="IPPc"/>
    <property type="match status" value="1"/>
</dbReference>
<dbReference type="PANTHER" id="PTHR45666:SF15">
    <property type="entry name" value="TYPE I INOSITOL POLYPHOSPHATE 5-PHOSPHATASE 8"/>
    <property type="match status" value="1"/>
</dbReference>
<dbReference type="EMBL" id="CM001223">
    <property type="protein sequence ID" value="AES81739.1"/>
    <property type="molecule type" value="Genomic_DNA"/>
</dbReference>
<name>G7L0M4_MEDTR</name>
<reference evidence="5" key="3">
    <citation type="submission" date="2015-04" db="UniProtKB">
        <authorList>
            <consortium name="EnsemblPlants"/>
        </authorList>
    </citation>
    <scope>IDENTIFICATION</scope>
    <source>
        <strain evidence="5">cv. Jemalong A17</strain>
    </source>
</reference>
<evidence type="ECO:0000256" key="2">
    <source>
        <dbReference type="ARBA" id="ARBA00022801"/>
    </source>
</evidence>
<reference evidence="4 6" key="1">
    <citation type="journal article" date="2011" name="Nature">
        <title>The Medicago genome provides insight into the evolution of rhizobial symbioses.</title>
        <authorList>
            <person name="Young N.D."/>
            <person name="Debelle F."/>
            <person name="Oldroyd G.E."/>
            <person name="Geurts R."/>
            <person name="Cannon S.B."/>
            <person name="Udvardi M.K."/>
            <person name="Benedito V.A."/>
            <person name="Mayer K.F."/>
            <person name="Gouzy J."/>
            <person name="Schoof H."/>
            <person name="Van de Peer Y."/>
            <person name="Proost S."/>
            <person name="Cook D.R."/>
            <person name="Meyers B.C."/>
            <person name="Spannagl M."/>
            <person name="Cheung F."/>
            <person name="De Mita S."/>
            <person name="Krishnakumar V."/>
            <person name="Gundlach H."/>
            <person name="Zhou S."/>
            <person name="Mudge J."/>
            <person name="Bharti A.K."/>
            <person name="Murray J.D."/>
            <person name="Naoumkina M.A."/>
            <person name="Rosen B."/>
            <person name="Silverstein K.A."/>
            <person name="Tang H."/>
            <person name="Rombauts S."/>
            <person name="Zhao P.X."/>
            <person name="Zhou P."/>
            <person name="Barbe V."/>
            <person name="Bardou P."/>
            <person name="Bechner M."/>
            <person name="Bellec A."/>
            <person name="Berger A."/>
            <person name="Berges H."/>
            <person name="Bidwell S."/>
            <person name="Bisseling T."/>
            <person name="Choisne N."/>
            <person name="Couloux A."/>
            <person name="Denny R."/>
            <person name="Deshpande S."/>
            <person name="Dai X."/>
            <person name="Doyle J.J."/>
            <person name="Dudez A.M."/>
            <person name="Farmer A.D."/>
            <person name="Fouteau S."/>
            <person name="Franken C."/>
            <person name="Gibelin C."/>
            <person name="Gish J."/>
            <person name="Goldstein S."/>
            <person name="Gonzalez A.J."/>
            <person name="Green P.J."/>
            <person name="Hallab A."/>
            <person name="Hartog M."/>
            <person name="Hua A."/>
            <person name="Humphray S.J."/>
            <person name="Jeong D.H."/>
            <person name="Jing Y."/>
            <person name="Jocker A."/>
            <person name="Kenton S.M."/>
            <person name="Kim D.J."/>
            <person name="Klee K."/>
            <person name="Lai H."/>
            <person name="Lang C."/>
            <person name="Lin S."/>
            <person name="Macmil S.L."/>
            <person name="Magdelenat G."/>
            <person name="Matthews L."/>
            <person name="McCorrison J."/>
            <person name="Monaghan E.L."/>
            <person name="Mun J.H."/>
            <person name="Najar F.Z."/>
            <person name="Nicholson C."/>
            <person name="Noirot C."/>
            <person name="O'Bleness M."/>
            <person name="Paule C.R."/>
            <person name="Poulain J."/>
            <person name="Prion F."/>
            <person name="Qin B."/>
            <person name="Qu C."/>
            <person name="Retzel E.F."/>
            <person name="Riddle C."/>
            <person name="Sallet E."/>
            <person name="Samain S."/>
            <person name="Samson N."/>
            <person name="Sanders I."/>
            <person name="Saurat O."/>
            <person name="Scarpelli C."/>
            <person name="Schiex T."/>
            <person name="Segurens B."/>
            <person name="Severin A.J."/>
            <person name="Sherrier D.J."/>
            <person name="Shi R."/>
            <person name="Sims S."/>
            <person name="Singer S.R."/>
            <person name="Sinharoy S."/>
            <person name="Sterck L."/>
            <person name="Viollet A."/>
            <person name="Wang B.B."/>
            <person name="Wang K."/>
            <person name="Wang M."/>
            <person name="Wang X."/>
            <person name="Warfsmann J."/>
            <person name="Weissenbach J."/>
            <person name="White D.D."/>
            <person name="White J.D."/>
            <person name="Wiley G.B."/>
            <person name="Wincker P."/>
            <person name="Xing Y."/>
            <person name="Yang L."/>
            <person name="Yao Z."/>
            <person name="Ying F."/>
            <person name="Zhai J."/>
            <person name="Zhou L."/>
            <person name="Zuber A."/>
            <person name="Denarie J."/>
            <person name="Dixon R.A."/>
            <person name="May G.D."/>
            <person name="Schwartz D.C."/>
            <person name="Rogers J."/>
            <person name="Quetier F."/>
            <person name="Town C.D."/>
            <person name="Roe B.A."/>
        </authorList>
    </citation>
    <scope>NUCLEOTIDE SEQUENCE [LARGE SCALE GENOMIC DNA]</scope>
    <source>
        <strain evidence="4">A17</strain>
        <strain evidence="5 6">cv. Jemalong A17</strain>
    </source>
</reference>
<sequence length="499" mass="56139">MPLTHVLITSYLRFIHLYSYSHCFFCFGKLFLSDLESGGAMKIESKKSKSWPKLAVKNWLSTKNSSEKFTSDYSVTGSATETRKSCSDQDSYILVPDNFSEGWLKHSTNGVKRSVHGEIKPSTITNPLNLRMFVGTWNVGGKSPNENLDLKNWLISTSPADIYVIGFQEIVPLNAGNVLGSENSGPAAKWLALIHQALNTSNNEIPNQKKRFSLVASKQMVGIFLCVWVRADYRNHVGNLKVSRVGTGIMGYLGNKGSISISMRLYQTTFCFVCTHLASGEKCGDELRRNLDIAEIIKRTKFSHSLGILEHDNIIWLGDLNYRLAAGYDEIHELLKNNNLKALLEKDQLRMEQNAGRIFEGWNEGSIYFAPTYKYLMNSDQYVAQTCKSKEKRRTPAWCDRILWKGEGLNQKMYVRGESKFSDHRPVYSLFTAQVDMTNKNLTRSASTTISRSCPLKPFTNSAALPSTCCAAAKVQAEEQIMLLATRTQSCIDSVSRFL</sequence>
<dbReference type="Proteomes" id="UP000002051">
    <property type="component" value="Unassembled WGS sequence"/>
</dbReference>
<comment type="similarity">
    <text evidence="1">Belongs to the inositol polyphosphate 5-phosphatase family.</text>
</comment>
<dbReference type="InterPro" id="IPR045849">
    <property type="entry name" value="IP5P_plant"/>
</dbReference>
<dbReference type="AlphaFoldDB" id="G7L0M4"/>
<keyword evidence="6" id="KW-1185">Reference proteome</keyword>
<evidence type="ECO:0000313" key="5">
    <source>
        <dbReference type="EnsemblPlants" id="AES81739"/>
    </source>
</evidence>
<keyword evidence="2" id="KW-0378">Hydrolase</keyword>
<dbReference type="SUPFAM" id="SSF56219">
    <property type="entry name" value="DNase I-like"/>
    <property type="match status" value="1"/>
</dbReference>
<dbReference type="EnsemblPlants" id="AES81739">
    <property type="protein sequence ID" value="AES81739"/>
    <property type="gene ID" value="MTR_7g100070"/>
</dbReference>
<evidence type="ECO:0000259" key="3">
    <source>
        <dbReference type="SMART" id="SM00128"/>
    </source>
</evidence>
<proteinExistence type="inferred from homology"/>
<dbReference type="GO" id="GO:0034485">
    <property type="term" value="F:phosphatidylinositol-3,4,5-trisphosphate 5-phosphatase activity"/>
    <property type="evidence" value="ECO:0000318"/>
    <property type="project" value="GO_Central"/>
</dbReference>
<dbReference type="ExpressionAtlas" id="G7L0M4">
    <property type="expression patterns" value="differential"/>
</dbReference>
<dbReference type="Pfam" id="PF22669">
    <property type="entry name" value="Exo_endo_phos2"/>
    <property type="match status" value="1"/>
</dbReference>
<dbReference type="PANTHER" id="PTHR45666">
    <property type="entry name" value="TYPE IV INOSITOL POLYPHOSPHATE 5-PHOSPHATASE 9"/>
    <property type="match status" value="1"/>
</dbReference>
<protein>
    <submittedName>
        <fullName evidence="4">Type I inositol-1,4,5-trisphosphate 5-phosphatase</fullName>
    </submittedName>
</protein>
<reference evidence="4 6" key="2">
    <citation type="journal article" date="2014" name="BMC Genomics">
        <title>An improved genome release (version Mt4.0) for the model legume Medicago truncatula.</title>
        <authorList>
            <person name="Tang H."/>
            <person name="Krishnakumar V."/>
            <person name="Bidwell S."/>
            <person name="Rosen B."/>
            <person name="Chan A."/>
            <person name="Zhou S."/>
            <person name="Gentzbittel L."/>
            <person name="Childs K.L."/>
            <person name="Yandell M."/>
            <person name="Gundlach H."/>
            <person name="Mayer K.F."/>
            <person name="Schwartz D.C."/>
            <person name="Town C.D."/>
        </authorList>
    </citation>
    <scope>GENOME REANNOTATION</scope>
    <source>
        <strain evidence="5 6">cv. Jemalong A17</strain>
    </source>
</reference>
<dbReference type="GO" id="GO:0004439">
    <property type="term" value="F:phosphatidylinositol-4,5-bisphosphate 5-phosphatase activity"/>
    <property type="evidence" value="ECO:0000318"/>
    <property type="project" value="GO_Central"/>
</dbReference>